<dbReference type="InterPro" id="IPR001296">
    <property type="entry name" value="Glyco_trans_1"/>
</dbReference>
<evidence type="ECO:0000259" key="2">
    <source>
        <dbReference type="Pfam" id="PF13579"/>
    </source>
</evidence>
<dbReference type="AlphaFoldDB" id="A0A286REQ3"/>
<dbReference type="Pfam" id="PF00534">
    <property type="entry name" value="Glycos_transf_1"/>
    <property type="match status" value="1"/>
</dbReference>
<dbReference type="PANTHER" id="PTHR45947">
    <property type="entry name" value="SULFOQUINOVOSYL TRANSFERASE SQD2"/>
    <property type="match status" value="1"/>
</dbReference>
<dbReference type="GO" id="GO:0016758">
    <property type="term" value="F:hexosyltransferase activity"/>
    <property type="evidence" value="ECO:0007669"/>
    <property type="project" value="TreeGrafter"/>
</dbReference>
<evidence type="ECO:0000259" key="1">
    <source>
        <dbReference type="Pfam" id="PF00534"/>
    </source>
</evidence>
<dbReference type="Pfam" id="PF13579">
    <property type="entry name" value="Glyco_trans_4_4"/>
    <property type="match status" value="1"/>
</dbReference>
<evidence type="ECO:0000313" key="4">
    <source>
        <dbReference type="Proteomes" id="UP000215086"/>
    </source>
</evidence>
<gene>
    <name evidence="3" type="ORF">THTE_1838</name>
</gene>
<dbReference type="InterPro" id="IPR028098">
    <property type="entry name" value="Glyco_trans_4-like_N"/>
</dbReference>
<dbReference type="InterPro" id="IPR050194">
    <property type="entry name" value="Glycosyltransferase_grp1"/>
</dbReference>
<feature type="domain" description="Glycosyl transferase family 1" evidence="1">
    <location>
        <begin position="194"/>
        <end position="360"/>
    </location>
</feature>
<dbReference type="PANTHER" id="PTHR45947:SF3">
    <property type="entry name" value="SULFOQUINOVOSYL TRANSFERASE SQD2"/>
    <property type="match status" value="1"/>
</dbReference>
<evidence type="ECO:0000313" key="3">
    <source>
        <dbReference type="EMBL" id="ASV74440.1"/>
    </source>
</evidence>
<dbReference type="OrthoDB" id="9806653at2"/>
<reference evidence="3 4" key="1">
    <citation type="journal article" name="Front. Microbiol.">
        <title>Sugar Metabolism of the First Thermophilic Planctomycete Thermogutta terrifontis: Comparative Genomic and Transcriptomic Approaches.</title>
        <authorList>
            <person name="Elcheninov A.G."/>
            <person name="Menzel P."/>
            <person name="Gudbergsdottir S.R."/>
            <person name="Slesarev A.I."/>
            <person name="Kadnikov V.V."/>
            <person name="Krogh A."/>
            <person name="Bonch-Osmolovskaya E.A."/>
            <person name="Peng X."/>
            <person name="Kublanov I.V."/>
        </authorList>
    </citation>
    <scope>NUCLEOTIDE SEQUENCE [LARGE SCALE GENOMIC DNA]</scope>
    <source>
        <strain evidence="3 4">R1</strain>
    </source>
</reference>
<dbReference type="CDD" id="cd03808">
    <property type="entry name" value="GT4_CapM-like"/>
    <property type="match status" value="1"/>
</dbReference>
<organism evidence="3 4">
    <name type="scientific">Thermogutta terrifontis</name>
    <dbReference type="NCBI Taxonomy" id="1331910"/>
    <lineage>
        <taxon>Bacteria</taxon>
        <taxon>Pseudomonadati</taxon>
        <taxon>Planctomycetota</taxon>
        <taxon>Planctomycetia</taxon>
        <taxon>Pirellulales</taxon>
        <taxon>Thermoguttaceae</taxon>
        <taxon>Thermogutta</taxon>
    </lineage>
</organism>
<sequence>MRILHIITRLILGGAQENTLLTCEDLIRTYGDDVLLVTGPPLGPEGSLLERARAGEVPTVVVPSLRRAINPVHDIRAYRAIFRIIREFRPDVVHTHSAKAGILGRAAAWRQHVPAIVHTVHGAPFHPYQPRLARLFIAACERWAARRCHRLISVADAMTELLVSAGVAPREKFVTIYSGMEVEPFLQAGEHRHRMREQLGYSETHFVVGTIARLFHLKGHEDILRAAGYLIPRFPQVRFLWVGDGLLRARLERQIRQAGWSSYVRLVGLVPPEKLPEYLAAMDAVVHPSLREGLARVLPQALLAGKPVVSYDVDGAREVVQTGETGFLVPARDWVGMAHAIAQLIETPALGSQFAERGRRLCMERFSHERMTAQIRKVYEDVLKNRQDQ</sequence>
<proteinExistence type="predicted"/>
<dbReference type="Proteomes" id="UP000215086">
    <property type="component" value="Chromosome"/>
</dbReference>
<accession>A0A286REQ3</accession>
<keyword evidence="3" id="KW-0808">Transferase</keyword>
<protein>
    <submittedName>
        <fullName evidence="3">Putative glycosyl transferase (WbnE)</fullName>
    </submittedName>
</protein>
<dbReference type="KEGG" id="ttf:THTE_1838"/>
<dbReference type="SUPFAM" id="SSF53756">
    <property type="entry name" value="UDP-Glycosyltransferase/glycogen phosphorylase"/>
    <property type="match status" value="1"/>
</dbReference>
<keyword evidence="4" id="KW-1185">Reference proteome</keyword>
<feature type="domain" description="Glycosyltransferase subfamily 4-like N-terminal" evidence="2">
    <location>
        <begin position="13"/>
        <end position="177"/>
    </location>
</feature>
<dbReference type="Gene3D" id="3.40.50.2000">
    <property type="entry name" value="Glycogen Phosphorylase B"/>
    <property type="match status" value="2"/>
</dbReference>
<name>A0A286REQ3_9BACT</name>
<dbReference type="EMBL" id="CP018477">
    <property type="protein sequence ID" value="ASV74440.1"/>
    <property type="molecule type" value="Genomic_DNA"/>
</dbReference>